<dbReference type="Gene3D" id="3.30.710.10">
    <property type="entry name" value="Potassium Channel Kv1.1, Chain A"/>
    <property type="match status" value="1"/>
</dbReference>
<name>A0A7J6ALL4_AMEME</name>
<organism evidence="4 5">
    <name type="scientific">Ameiurus melas</name>
    <name type="common">Black bullhead</name>
    <name type="synonym">Silurus melas</name>
    <dbReference type="NCBI Taxonomy" id="219545"/>
    <lineage>
        <taxon>Eukaryota</taxon>
        <taxon>Metazoa</taxon>
        <taxon>Chordata</taxon>
        <taxon>Craniata</taxon>
        <taxon>Vertebrata</taxon>
        <taxon>Euteleostomi</taxon>
        <taxon>Actinopterygii</taxon>
        <taxon>Neopterygii</taxon>
        <taxon>Teleostei</taxon>
        <taxon>Ostariophysi</taxon>
        <taxon>Siluriformes</taxon>
        <taxon>Ictaluridae</taxon>
        <taxon>Ameiurus</taxon>
    </lineage>
</organism>
<gene>
    <name evidence="4" type="ORF">AMELA_G00141460</name>
</gene>
<dbReference type="InterPro" id="IPR011705">
    <property type="entry name" value="BACK"/>
</dbReference>
<dbReference type="Pfam" id="PF07707">
    <property type="entry name" value="BACK"/>
    <property type="match status" value="1"/>
</dbReference>
<evidence type="ECO:0000256" key="1">
    <source>
        <dbReference type="ARBA" id="ARBA00022441"/>
    </source>
</evidence>
<proteinExistence type="predicted"/>
<dbReference type="SUPFAM" id="SSF117281">
    <property type="entry name" value="Kelch motif"/>
    <property type="match status" value="1"/>
</dbReference>
<accession>A0A7J6ALL4</accession>
<dbReference type="PANTHER" id="PTHR24412">
    <property type="entry name" value="KELCH PROTEIN"/>
    <property type="match status" value="1"/>
</dbReference>
<sequence>MRGSSSDQTLYTITDVSPDVMALIIHYIYTQEIRVTNDNLQDLTADRLLMRDLVRSCCNFLKAYLSLENCLGIWQYADADSYSELQDQTYVLHHFKDVVRTPSSKFLELNVEQLGGILQRDELNVKQEKMVIQAIIRWIEHEPDLRIKHIANLLLKIHICGGLNGTETLFTAECFMPRYDQWMRIKWMHIPRRGMGVIALNNRVFAVRTSSTESQLSFCNCSVKDGKQAYFC</sequence>
<dbReference type="SUPFAM" id="SSF54695">
    <property type="entry name" value="POZ domain"/>
    <property type="match status" value="1"/>
</dbReference>
<evidence type="ECO:0000259" key="3">
    <source>
        <dbReference type="SMART" id="SM00875"/>
    </source>
</evidence>
<dbReference type="Gene3D" id="2.120.10.80">
    <property type="entry name" value="Kelch-type beta propeller"/>
    <property type="match status" value="1"/>
</dbReference>
<evidence type="ECO:0000313" key="5">
    <source>
        <dbReference type="Proteomes" id="UP000593565"/>
    </source>
</evidence>
<protein>
    <recommendedName>
        <fullName evidence="3">BACK domain-containing protein</fullName>
    </recommendedName>
</protein>
<dbReference type="EMBL" id="JAAGNN010000011">
    <property type="protein sequence ID" value="KAF4083456.1"/>
    <property type="molecule type" value="Genomic_DNA"/>
</dbReference>
<dbReference type="AlphaFoldDB" id="A0A7J6ALL4"/>
<dbReference type="InterPro" id="IPR006652">
    <property type="entry name" value="Kelch_1"/>
</dbReference>
<dbReference type="SMART" id="SM00612">
    <property type="entry name" value="Kelch"/>
    <property type="match status" value="1"/>
</dbReference>
<evidence type="ECO:0000313" key="4">
    <source>
        <dbReference type="EMBL" id="KAF4083456.1"/>
    </source>
</evidence>
<dbReference type="InterPro" id="IPR015915">
    <property type="entry name" value="Kelch-typ_b-propeller"/>
</dbReference>
<keyword evidence="2" id="KW-0677">Repeat</keyword>
<feature type="domain" description="BACK" evidence="3">
    <location>
        <begin position="70"/>
        <end position="160"/>
    </location>
</feature>
<evidence type="ECO:0000256" key="2">
    <source>
        <dbReference type="ARBA" id="ARBA00022737"/>
    </source>
</evidence>
<reference evidence="4 5" key="1">
    <citation type="submission" date="2020-02" db="EMBL/GenBank/DDBJ databases">
        <title>A chromosome-scale genome assembly of the black bullhead catfish (Ameiurus melas).</title>
        <authorList>
            <person name="Wen M."/>
            <person name="Zham M."/>
            <person name="Cabau C."/>
            <person name="Klopp C."/>
            <person name="Donnadieu C."/>
            <person name="Roques C."/>
            <person name="Bouchez O."/>
            <person name="Lampietro C."/>
            <person name="Jouanno E."/>
            <person name="Herpin A."/>
            <person name="Louis A."/>
            <person name="Berthelot C."/>
            <person name="Parey E."/>
            <person name="Roest-Crollius H."/>
            <person name="Braasch I."/>
            <person name="Postlethwait J."/>
            <person name="Robinson-Rechavi M."/>
            <person name="Echchiki A."/>
            <person name="Begum T."/>
            <person name="Montfort J."/>
            <person name="Schartl M."/>
            <person name="Bobe J."/>
            <person name="Guiguen Y."/>
        </authorList>
    </citation>
    <scope>NUCLEOTIDE SEQUENCE [LARGE SCALE GENOMIC DNA]</scope>
    <source>
        <strain evidence="4">M_S1</strain>
        <tissue evidence="4">Blood</tissue>
    </source>
</reference>
<dbReference type="InterPro" id="IPR011333">
    <property type="entry name" value="SKP1/BTB/POZ_sf"/>
</dbReference>
<dbReference type="Gene3D" id="1.25.40.420">
    <property type="match status" value="1"/>
</dbReference>
<dbReference type="InterPro" id="IPR000210">
    <property type="entry name" value="BTB/POZ_dom"/>
</dbReference>
<dbReference type="SMART" id="SM00875">
    <property type="entry name" value="BACK"/>
    <property type="match status" value="1"/>
</dbReference>
<keyword evidence="1" id="KW-0880">Kelch repeat</keyword>
<dbReference type="Proteomes" id="UP000593565">
    <property type="component" value="Unassembled WGS sequence"/>
</dbReference>
<dbReference type="PANTHER" id="PTHR24412:SF172">
    <property type="entry name" value="KELCH-LIKE PROTEIN 10"/>
    <property type="match status" value="1"/>
</dbReference>
<comment type="caution">
    <text evidence="4">The sequence shown here is derived from an EMBL/GenBank/DDBJ whole genome shotgun (WGS) entry which is preliminary data.</text>
</comment>
<keyword evidence="5" id="KW-1185">Reference proteome</keyword>
<dbReference type="Pfam" id="PF00651">
    <property type="entry name" value="BTB"/>
    <property type="match status" value="1"/>
</dbReference>